<feature type="domain" description="Transposable element Tc3 transposase-like DNA-binding HTH" evidence="3">
    <location>
        <begin position="64"/>
        <end position="102"/>
    </location>
</feature>
<evidence type="ECO:0000259" key="2">
    <source>
        <dbReference type="Pfam" id="PF13358"/>
    </source>
</evidence>
<dbReference type="InterPro" id="IPR048703">
    <property type="entry name" value="Tnp_Tc3-like_HTH"/>
</dbReference>
<accession>A0A7I4Y306</accession>
<sequence>MARGRLFSSDENAPIRALHEAGLSKRAISRRIGRSLCFLQRFLEKPDVPRCNTSSGRPRKVTTRDERKILRAVSNSMSSLSQIRSELNLSVSKTTVWRAVRRCENITRQAMKKAPRILDRHREARLEFAEMNLGRDWAKVVFSDEKKFNLYGSNGNKYYWRALRKEPVYFSNRNFGGGSLMVGGAIFSDVALDLAFLSCRMDSKDHQNVLEHHLEPFLSRGRHLSYVFQQENASIHVSRATNEWLQRQNISVLPWPACSPDLNPMEEHRRAERANIEAWRAIDEEHLRNLVSSMPLRLFDVALKQGGAIDY</sequence>
<keyword evidence="4" id="KW-1185">Reference proteome</keyword>
<dbReference type="PANTHER" id="PTHR23022">
    <property type="entry name" value="TRANSPOSABLE ELEMENT-RELATED"/>
    <property type="match status" value="1"/>
</dbReference>
<dbReference type="OMA" id="LEFAEMN"/>
<protein>
    <submittedName>
        <fullName evidence="5">Transposable element Tc3 transposase</fullName>
    </submittedName>
</protein>
<dbReference type="OrthoDB" id="106945at2759"/>
<evidence type="ECO:0000313" key="4">
    <source>
        <dbReference type="Proteomes" id="UP000025227"/>
    </source>
</evidence>
<dbReference type="InterPro" id="IPR009057">
    <property type="entry name" value="Homeodomain-like_sf"/>
</dbReference>
<comment type="subcellular location">
    <subcellularLocation>
        <location evidence="1">Nucleus</location>
    </subcellularLocation>
</comment>
<evidence type="ECO:0000259" key="3">
    <source>
        <dbReference type="Pfam" id="PF21517"/>
    </source>
</evidence>
<dbReference type="Pfam" id="PF13358">
    <property type="entry name" value="DDE_3"/>
    <property type="match status" value="1"/>
</dbReference>
<dbReference type="InterPro" id="IPR052338">
    <property type="entry name" value="Transposase_5"/>
</dbReference>
<organism evidence="4 5">
    <name type="scientific">Haemonchus contortus</name>
    <name type="common">Barber pole worm</name>
    <dbReference type="NCBI Taxonomy" id="6289"/>
    <lineage>
        <taxon>Eukaryota</taxon>
        <taxon>Metazoa</taxon>
        <taxon>Ecdysozoa</taxon>
        <taxon>Nematoda</taxon>
        <taxon>Chromadorea</taxon>
        <taxon>Rhabditida</taxon>
        <taxon>Rhabditina</taxon>
        <taxon>Rhabditomorpha</taxon>
        <taxon>Strongyloidea</taxon>
        <taxon>Trichostrongylidae</taxon>
        <taxon>Haemonchus</taxon>
    </lineage>
</organism>
<dbReference type="Gene3D" id="1.10.10.60">
    <property type="entry name" value="Homeodomain-like"/>
    <property type="match status" value="1"/>
</dbReference>
<dbReference type="Gene3D" id="3.30.420.10">
    <property type="entry name" value="Ribonuclease H-like superfamily/Ribonuclease H"/>
    <property type="match status" value="1"/>
</dbReference>
<name>A0A7I4Y306_HAECO</name>
<reference evidence="5" key="1">
    <citation type="submission" date="2020-12" db="UniProtKB">
        <authorList>
            <consortium name="WormBaseParasite"/>
        </authorList>
    </citation>
    <scope>IDENTIFICATION</scope>
    <source>
        <strain evidence="5">MHco3</strain>
    </source>
</reference>
<dbReference type="InterPro" id="IPR036388">
    <property type="entry name" value="WH-like_DNA-bd_sf"/>
</dbReference>
<evidence type="ECO:0000256" key="1">
    <source>
        <dbReference type="ARBA" id="ARBA00004123"/>
    </source>
</evidence>
<dbReference type="GO" id="GO:0005634">
    <property type="term" value="C:nucleus"/>
    <property type="evidence" value="ECO:0007669"/>
    <property type="project" value="UniProtKB-SubCell"/>
</dbReference>
<dbReference type="AlphaFoldDB" id="A0A7I4Y306"/>
<dbReference type="WBParaSite" id="HCON_00048200-00001">
    <property type="protein sequence ID" value="HCON_00048200-00001"/>
    <property type="gene ID" value="HCON_00048200"/>
</dbReference>
<dbReference type="PANTHER" id="PTHR23022:SF129">
    <property type="entry name" value="TRANSPOSABLE ELEMENT TC3 TRANSPOSASE"/>
    <property type="match status" value="1"/>
</dbReference>
<dbReference type="GO" id="GO:0003676">
    <property type="term" value="F:nucleic acid binding"/>
    <property type="evidence" value="ECO:0007669"/>
    <property type="project" value="InterPro"/>
</dbReference>
<proteinExistence type="predicted"/>
<dbReference type="InterPro" id="IPR036397">
    <property type="entry name" value="RNaseH_sf"/>
</dbReference>
<dbReference type="InterPro" id="IPR038717">
    <property type="entry name" value="Tc1-like_DDE_dom"/>
</dbReference>
<dbReference type="Pfam" id="PF21517">
    <property type="entry name" value="HTH_Tnp_Tc3_2_like"/>
    <property type="match status" value="1"/>
</dbReference>
<dbReference type="Proteomes" id="UP000025227">
    <property type="component" value="Unplaced"/>
</dbReference>
<feature type="domain" description="Tc1-like transposase DDE" evidence="2">
    <location>
        <begin position="140"/>
        <end position="275"/>
    </location>
</feature>
<dbReference type="Gene3D" id="1.10.10.10">
    <property type="entry name" value="Winged helix-like DNA-binding domain superfamily/Winged helix DNA-binding domain"/>
    <property type="match status" value="1"/>
</dbReference>
<evidence type="ECO:0000313" key="5">
    <source>
        <dbReference type="WBParaSite" id="HCON_00048200-00001"/>
    </source>
</evidence>
<dbReference type="SUPFAM" id="SSF46689">
    <property type="entry name" value="Homeodomain-like"/>
    <property type="match status" value="1"/>
</dbReference>